<dbReference type="InterPro" id="IPR009003">
    <property type="entry name" value="Peptidase_S1_PA"/>
</dbReference>
<protein>
    <recommendedName>
        <fullName evidence="9">Peptidase S1 domain-containing protein</fullName>
    </recommendedName>
</protein>
<dbReference type="GO" id="GO:0005576">
    <property type="term" value="C:extracellular region"/>
    <property type="evidence" value="ECO:0007669"/>
    <property type="project" value="UniProtKB-SubCell"/>
</dbReference>
<keyword evidence="6" id="KW-1015">Disulfide bond</keyword>
<evidence type="ECO:0000259" key="9">
    <source>
        <dbReference type="PROSITE" id="PS50240"/>
    </source>
</evidence>
<dbReference type="GO" id="GO:0045087">
    <property type="term" value="P:innate immune response"/>
    <property type="evidence" value="ECO:0007669"/>
    <property type="project" value="UniProtKB-KW"/>
</dbReference>
<dbReference type="EnsemblMetazoa" id="AFAF001121-RA">
    <property type="protein sequence ID" value="AFAF001121-PA"/>
    <property type="gene ID" value="AFAF001121"/>
</dbReference>
<dbReference type="AlphaFoldDB" id="A0A182Q1B6"/>
<comment type="similarity">
    <text evidence="8">Belongs to the peptidase S1 family. CLIP subfamily.</text>
</comment>
<evidence type="ECO:0000313" key="11">
    <source>
        <dbReference type="Proteomes" id="UP000075886"/>
    </source>
</evidence>
<evidence type="ECO:0000256" key="1">
    <source>
        <dbReference type="ARBA" id="ARBA00004613"/>
    </source>
</evidence>
<dbReference type="InterPro" id="IPR051487">
    <property type="entry name" value="Ser/Thr_Proteases_Immune/Dev"/>
</dbReference>
<evidence type="ECO:0000256" key="4">
    <source>
        <dbReference type="ARBA" id="ARBA00022729"/>
    </source>
</evidence>
<dbReference type="VEuPathDB" id="VectorBase:AFAF001121"/>
<dbReference type="PROSITE" id="PS50240">
    <property type="entry name" value="TRYPSIN_DOM"/>
    <property type="match status" value="1"/>
</dbReference>
<dbReference type="FunFam" id="2.40.10.10:FF:000028">
    <property type="entry name" value="Serine protease easter"/>
    <property type="match status" value="1"/>
</dbReference>
<evidence type="ECO:0000256" key="2">
    <source>
        <dbReference type="ARBA" id="ARBA00022525"/>
    </source>
</evidence>
<dbReference type="InterPro" id="IPR001254">
    <property type="entry name" value="Trypsin_dom"/>
</dbReference>
<reference evidence="11" key="1">
    <citation type="submission" date="2014-01" db="EMBL/GenBank/DDBJ databases">
        <title>The Genome Sequence of Anopheles farauti FAR1 (V2).</title>
        <authorList>
            <consortium name="The Broad Institute Genomics Platform"/>
            <person name="Neafsey D.E."/>
            <person name="Besansky N."/>
            <person name="Howell P."/>
            <person name="Walton C."/>
            <person name="Young S.K."/>
            <person name="Zeng Q."/>
            <person name="Gargeya S."/>
            <person name="Fitzgerald M."/>
            <person name="Haas B."/>
            <person name="Abouelleil A."/>
            <person name="Allen A.W."/>
            <person name="Alvarado L."/>
            <person name="Arachchi H.M."/>
            <person name="Berlin A.M."/>
            <person name="Chapman S.B."/>
            <person name="Gainer-Dewar J."/>
            <person name="Goldberg J."/>
            <person name="Griggs A."/>
            <person name="Gujja S."/>
            <person name="Hansen M."/>
            <person name="Howarth C."/>
            <person name="Imamovic A."/>
            <person name="Ireland A."/>
            <person name="Larimer J."/>
            <person name="McCowan C."/>
            <person name="Murphy C."/>
            <person name="Pearson M."/>
            <person name="Poon T.W."/>
            <person name="Priest M."/>
            <person name="Roberts A."/>
            <person name="Saif S."/>
            <person name="Shea T."/>
            <person name="Sisk P."/>
            <person name="Sykes S."/>
            <person name="Wortman J."/>
            <person name="Nusbaum C."/>
            <person name="Birren B."/>
        </authorList>
    </citation>
    <scope>NUCLEOTIDE SEQUENCE [LARGE SCALE GENOMIC DNA]</scope>
    <source>
        <strain evidence="11">FAR1</strain>
    </source>
</reference>
<keyword evidence="7" id="KW-0325">Glycoprotein</keyword>
<evidence type="ECO:0000256" key="5">
    <source>
        <dbReference type="ARBA" id="ARBA00022859"/>
    </source>
</evidence>
<dbReference type="InterPro" id="IPR018114">
    <property type="entry name" value="TRYPSIN_HIS"/>
</dbReference>
<dbReference type="EMBL" id="AXCN02002065">
    <property type="status" value="NOT_ANNOTATED_CDS"/>
    <property type="molecule type" value="Genomic_DNA"/>
</dbReference>
<keyword evidence="5" id="KW-0391">Immunity</keyword>
<dbReference type="SUPFAM" id="SSF50494">
    <property type="entry name" value="Trypsin-like serine proteases"/>
    <property type="match status" value="1"/>
</dbReference>
<proteinExistence type="inferred from homology"/>
<reference evidence="10" key="2">
    <citation type="submission" date="2020-05" db="UniProtKB">
        <authorList>
            <consortium name="EnsemblMetazoa"/>
        </authorList>
    </citation>
    <scope>IDENTIFICATION</scope>
    <source>
        <strain evidence="10">FAR1</strain>
    </source>
</reference>
<dbReference type="CDD" id="cd00190">
    <property type="entry name" value="Tryp_SPc"/>
    <property type="match status" value="1"/>
</dbReference>
<dbReference type="PRINTS" id="PR00722">
    <property type="entry name" value="CHYMOTRYPSIN"/>
</dbReference>
<keyword evidence="2" id="KW-0964">Secreted</keyword>
<evidence type="ECO:0000256" key="3">
    <source>
        <dbReference type="ARBA" id="ARBA00022588"/>
    </source>
</evidence>
<sequence length="388" mass="43273">MTRLFPSLSVTGDSLNRTAKRINHRYGSTNRTVHQPTGERVMFGHIQLLLLLVPFASGWPQRIVQSGQQCRIETNQGEQPSVFVPAAECTTYRERSKNRSLADQSIVCCPVFQSDPAHCGRLSQNAGVFSFDSREVLLDQFPWAAVILYHHNRSVLCSGSLITNHHVLTAAHCFLTSVSDKNASHYRVRLGDWDLVQDDDCMYVRGQLECNRQQPIERLVAGIIKHADFKHASRDILHDIALVRLVQPVEYGAQIGPACLPPWSTRVPEVGGRNFTAIGWGRTKAFGTVKRKMKIDIRGRNVSACVVAYGLQSPEVPLIHLCAGGAYRKDLCYGDSGGSLMYREPDRWVQVGIVSFGAYNCGTPLPGVYTNVAYYIDWIQWAVEQLGS</sequence>
<dbReference type="Proteomes" id="UP000075886">
    <property type="component" value="Unassembled WGS sequence"/>
</dbReference>
<dbReference type="Pfam" id="PF00089">
    <property type="entry name" value="Trypsin"/>
    <property type="match status" value="1"/>
</dbReference>
<dbReference type="GO" id="GO:0006508">
    <property type="term" value="P:proteolysis"/>
    <property type="evidence" value="ECO:0007669"/>
    <property type="project" value="InterPro"/>
</dbReference>
<dbReference type="PANTHER" id="PTHR24256">
    <property type="entry name" value="TRYPTASE-RELATED"/>
    <property type="match status" value="1"/>
</dbReference>
<evidence type="ECO:0000256" key="8">
    <source>
        <dbReference type="ARBA" id="ARBA00024195"/>
    </source>
</evidence>
<dbReference type="PROSITE" id="PS00134">
    <property type="entry name" value="TRYPSIN_HIS"/>
    <property type="match status" value="1"/>
</dbReference>
<keyword evidence="3" id="KW-0399">Innate immunity</keyword>
<organism evidence="10 11">
    <name type="scientific">Anopheles farauti</name>
    <dbReference type="NCBI Taxonomy" id="69004"/>
    <lineage>
        <taxon>Eukaryota</taxon>
        <taxon>Metazoa</taxon>
        <taxon>Ecdysozoa</taxon>
        <taxon>Arthropoda</taxon>
        <taxon>Hexapoda</taxon>
        <taxon>Insecta</taxon>
        <taxon>Pterygota</taxon>
        <taxon>Neoptera</taxon>
        <taxon>Endopterygota</taxon>
        <taxon>Diptera</taxon>
        <taxon>Nematocera</taxon>
        <taxon>Culicoidea</taxon>
        <taxon>Culicidae</taxon>
        <taxon>Anophelinae</taxon>
        <taxon>Anopheles</taxon>
    </lineage>
</organism>
<comment type="subcellular location">
    <subcellularLocation>
        <location evidence="1">Secreted</location>
    </subcellularLocation>
</comment>
<dbReference type="Gene3D" id="2.40.10.10">
    <property type="entry name" value="Trypsin-like serine proteases"/>
    <property type="match status" value="2"/>
</dbReference>
<keyword evidence="4" id="KW-0732">Signal</keyword>
<dbReference type="SMART" id="SM00020">
    <property type="entry name" value="Tryp_SPc"/>
    <property type="match status" value="1"/>
</dbReference>
<dbReference type="InterPro" id="IPR001314">
    <property type="entry name" value="Peptidase_S1A"/>
</dbReference>
<feature type="domain" description="Peptidase S1" evidence="9">
    <location>
        <begin position="128"/>
        <end position="384"/>
    </location>
</feature>
<evidence type="ECO:0000256" key="7">
    <source>
        <dbReference type="ARBA" id="ARBA00023180"/>
    </source>
</evidence>
<evidence type="ECO:0000256" key="6">
    <source>
        <dbReference type="ARBA" id="ARBA00023157"/>
    </source>
</evidence>
<name>A0A182Q1B6_9DIPT</name>
<dbReference type="GO" id="GO:0004252">
    <property type="term" value="F:serine-type endopeptidase activity"/>
    <property type="evidence" value="ECO:0007669"/>
    <property type="project" value="InterPro"/>
</dbReference>
<keyword evidence="11" id="KW-1185">Reference proteome</keyword>
<dbReference type="InterPro" id="IPR043504">
    <property type="entry name" value="Peptidase_S1_PA_chymotrypsin"/>
</dbReference>
<dbReference type="STRING" id="69004.A0A182Q1B6"/>
<evidence type="ECO:0000313" key="10">
    <source>
        <dbReference type="EnsemblMetazoa" id="AFAF001121-PA"/>
    </source>
</evidence>
<accession>A0A182Q1B6</accession>